<proteinExistence type="predicted"/>
<dbReference type="AlphaFoldDB" id="A0A939EYU0"/>
<name>A0A939EYU0_9BACT</name>
<accession>A0A939EYU0</accession>
<evidence type="ECO:0008006" key="3">
    <source>
        <dbReference type="Google" id="ProtNLM"/>
    </source>
</evidence>
<protein>
    <recommendedName>
        <fullName evidence="3">DNA-binding protein</fullName>
    </recommendedName>
</protein>
<dbReference type="RefSeq" id="WP_206985645.1">
    <property type="nucleotide sequence ID" value="NZ_JAFLQZ010000013.1"/>
</dbReference>
<gene>
    <name evidence="1" type="ORF">J0X19_17125</name>
</gene>
<organism evidence="1 2">
    <name type="scientific">Hymenobacter telluris</name>
    <dbReference type="NCBI Taxonomy" id="2816474"/>
    <lineage>
        <taxon>Bacteria</taxon>
        <taxon>Pseudomonadati</taxon>
        <taxon>Bacteroidota</taxon>
        <taxon>Cytophagia</taxon>
        <taxon>Cytophagales</taxon>
        <taxon>Hymenobacteraceae</taxon>
        <taxon>Hymenobacter</taxon>
    </lineage>
</organism>
<evidence type="ECO:0000313" key="2">
    <source>
        <dbReference type="Proteomes" id="UP000664144"/>
    </source>
</evidence>
<dbReference type="Proteomes" id="UP000664144">
    <property type="component" value="Unassembled WGS sequence"/>
</dbReference>
<evidence type="ECO:0000313" key="1">
    <source>
        <dbReference type="EMBL" id="MBO0359686.1"/>
    </source>
</evidence>
<reference evidence="1" key="1">
    <citation type="submission" date="2021-03" db="EMBL/GenBank/DDBJ databases">
        <authorList>
            <person name="Kim M.K."/>
        </authorList>
    </citation>
    <scope>NUCLEOTIDE SEQUENCE</scope>
    <source>
        <strain evidence="1">BT186</strain>
    </source>
</reference>
<keyword evidence="2" id="KW-1185">Reference proteome</keyword>
<dbReference type="EMBL" id="JAFLQZ010000013">
    <property type="protein sequence ID" value="MBO0359686.1"/>
    <property type="molecule type" value="Genomic_DNA"/>
</dbReference>
<sequence length="70" mass="8218">MGLFDAPEPVNVEVKGNILQCLVCRHQKFWRREAQLHTATATFFQMEWTNPTALCYVCDNCGYLHWFLPQ</sequence>
<comment type="caution">
    <text evidence="1">The sequence shown here is derived from an EMBL/GenBank/DDBJ whole genome shotgun (WGS) entry which is preliminary data.</text>
</comment>